<organism evidence="2 3">
    <name type="scientific">Colletotrichum liriopes</name>
    <dbReference type="NCBI Taxonomy" id="708192"/>
    <lineage>
        <taxon>Eukaryota</taxon>
        <taxon>Fungi</taxon>
        <taxon>Dikarya</taxon>
        <taxon>Ascomycota</taxon>
        <taxon>Pezizomycotina</taxon>
        <taxon>Sordariomycetes</taxon>
        <taxon>Hypocreomycetidae</taxon>
        <taxon>Glomerellales</taxon>
        <taxon>Glomerellaceae</taxon>
        <taxon>Colletotrichum</taxon>
        <taxon>Colletotrichum spaethianum species complex</taxon>
    </lineage>
</organism>
<name>A0AA37GZ12_9PEZI</name>
<reference evidence="2 3" key="1">
    <citation type="submission" date="2021-07" db="EMBL/GenBank/DDBJ databases">
        <title>Genome data of Colletotrichum spaethianum.</title>
        <authorList>
            <person name="Utami Y.D."/>
            <person name="Hiruma K."/>
        </authorList>
    </citation>
    <scope>NUCLEOTIDE SEQUENCE [LARGE SCALE GENOMIC DNA]</scope>
    <source>
        <strain evidence="2 3">MAFF 242679</strain>
    </source>
</reference>
<gene>
    <name evidence="2" type="ORF">ColLi_12794</name>
</gene>
<proteinExistence type="predicted"/>
<evidence type="ECO:0000313" key="3">
    <source>
        <dbReference type="Proteomes" id="UP001055172"/>
    </source>
</evidence>
<feature type="compositionally biased region" description="Basic and acidic residues" evidence="1">
    <location>
        <begin position="121"/>
        <end position="137"/>
    </location>
</feature>
<evidence type="ECO:0000256" key="1">
    <source>
        <dbReference type="SAM" id="MobiDB-lite"/>
    </source>
</evidence>
<protein>
    <submittedName>
        <fullName evidence="2">Uncharacterized protein</fullName>
    </submittedName>
</protein>
<accession>A0AA37GZ12</accession>
<feature type="region of interest" description="Disordered" evidence="1">
    <location>
        <begin position="114"/>
        <end position="172"/>
    </location>
</feature>
<feature type="compositionally biased region" description="Basic and acidic residues" evidence="1">
    <location>
        <begin position="162"/>
        <end position="172"/>
    </location>
</feature>
<dbReference type="Proteomes" id="UP001055172">
    <property type="component" value="Unassembled WGS sequence"/>
</dbReference>
<sequence length="264" mass="29595">MDDWQEAAFTTRHVHNRASKSKAGGGRGRRGGAFEVKKTFGRYDVKCPNASKNSSNSCGENGRNVASPILQIFRLSNDGRGLLGELVLPGTLEARIVLTGSRKILENLVLQLEDEEASEQDSAKNDHSERAYEKGQDESIQSDASRNDDSMTSNDEEEGDEPKDQQCQDKERSRFQNFEKNSFRSPKFWFQWKGQVEASSKTLDNQLSATDRVETGRGYIVFSGNDCRSFKGTITCDALSWKNVSLSGWKEVSMSERDVPFIWG</sequence>
<keyword evidence="3" id="KW-1185">Reference proteome</keyword>
<comment type="caution">
    <text evidence="2">The sequence shown here is derived from an EMBL/GenBank/DDBJ whole genome shotgun (WGS) entry which is preliminary data.</text>
</comment>
<dbReference type="EMBL" id="BPPX01000047">
    <property type="protein sequence ID" value="GJC89956.1"/>
    <property type="molecule type" value="Genomic_DNA"/>
</dbReference>
<dbReference type="AlphaFoldDB" id="A0AA37GZ12"/>
<feature type="region of interest" description="Disordered" evidence="1">
    <location>
        <begin position="1"/>
        <end position="32"/>
    </location>
</feature>
<evidence type="ECO:0000313" key="2">
    <source>
        <dbReference type="EMBL" id="GJC89956.1"/>
    </source>
</evidence>